<protein>
    <submittedName>
        <fullName evidence="2">Uncharacterized protein</fullName>
    </submittedName>
</protein>
<dbReference type="EMBL" id="AOID01000019">
    <property type="protein sequence ID" value="ELY68915.1"/>
    <property type="molecule type" value="Genomic_DNA"/>
</dbReference>
<organism evidence="2 3">
    <name type="scientific">Natrinema versiforme JCM 10478</name>
    <dbReference type="NCBI Taxonomy" id="1227496"/>
    <lineage>
        <taxon>Archaea</taxon>
        <taxon>Methanobacteriati</taxon>
        <taxon>Methanobacteriota</taxon>
        <taxon>Stenosarchaea group</taxon>
        <taxon>Halobacteria</taxon>
        <taxon>Halobacteriales</taxon>
        <taxon>Natrialbaceae</taxon>
        <taxon>Natrinema</taxon>
    </lineage>
</organism>
<evidence type="ECO:0000313" key="3">
    <source>
        <dbReference type="Proteomes" id="UP000011632"/>
    </source>
</evidence>
<name>L9Y4B8_9EURY</name>
<comment type="caution">
    <text evidence="2">The sequence shown here is derived from an EMBL/GenBank/DDBJ whole genome shotgun (WGS) entry which is preliminary data.</text>
</comment>
<dbReference type="AlphaFoldDB" id="L9Y4B8"/>
<reference evidence="2 3" key="1">
    <citation type="journal article" date="2014" name="PLoS Genet.">
        <title>Phylogenetically driven sequencing of extremely halophilic archaea reveals strategies for static and dynamic osmo-response.</title>
        <authorList>
            <person name="Becker E.A."/>
            <person name="Seitzer P.M."/>
            <person name="Tritt A."/>
            <person name="Larsen D."/>
            <person name="Krusor M."/>
            <person name="Yao A.I."/>
            <person name="Wu D."/>
            <person name="Madern D."/>
            <person name="Eisen J.A."/>
            <person name="Darling A.E."/>
            <person name="Facciotti M.T."/>
        </authorList>
    </citation>
    <scope>NUCLEOTIDE SEQUENCE [LARGE SCALE GENOMIC DNA]</scope>
    <source>
        <strain evidence="2 3">JCM 10478</strain>
    </source>
</reference>
<evidence type="ECO:0000256" key="1">
    <source>
        <dbReference type="SAM" id="MobiDB-lite"/>
    </source>
</evidence>
<dbReference type="STRING" id="1227496.C489_06098"/>
<sequence length="123" mass="13689">MAGEVVRPDNSRLAYHHLSCDGFTTLQSRLSPMPESRTQRFRGRSPPDRDDEWAVSTVARRTTNRDGAAVCAATGETVSLSEPHFYVTLVCESEYRFDPAEYDHLVVAKGALGELDDWLEGGE</sequence>
<accession>L9Y4B8</accession>
<feature type="region of interest" description="Disordered" evidence="1">
    <location>
        <begin position="28"/>
        <end position="54"/>
    </location>
</feature>
<keyword evidence="3" id="KW-1185">Reference proteome</keyword>
<gene>
    <name evidence="2" type="ORF">C489_06098</name>
</gene>
<evidence type="ECO:0000313" key="2">
    <source>
        <dbReference type="EMBL" id="ELY68915.1"/>
    </source>
</evidence>
<dbReference type="Proteomes" id="UP000011632">
    <property type="component" value="Unassembled WGS sequence"/>
</dbReference>
<dbReference type="PATRIC" id="fig|1227496.3.peg.1231"/>
<proteinExistence type="predicted"/>